<evidence type="ECO:0000256" key="8">
    <source>
        <dbReference type="PIRSR" id="PIRSR602481-2"/>
    </source>
</evidence>
<dbReference type="PATRIC" id="fig|742737.3.peg.4393"/>
<name>G5ILN0_9FIRM</name>
<dbReference type="InterPro" id="IPR002481">
    <property type="entry name" value="FUR"/>
</dbReference>
<gene>
    <name evidence="9" type="ORF">HMPREF9473_04408</name>
</gene>
<comment type="caution">
    <text evidence="9">The sequence shown here is derived from an EMBL/GenBank/DDBJ whole genome shotgun (WGS) entry which is preliminary data.</text>
</comment>
<dbReference type="GO" id="GO:0045892">
    <property type="term" value="P:negative regulation of DNA-templated transcription"/>
    <property type="evidence" value="ECO:0007669"/>
    <property type="project" value="TreeGrafter"/>
</dbReference>
<reference evidence="9 10" key="1">
    <citation type="submission" date="2011-08" db="EMBL/GenBank/DDBJ databases">
        <title>The Genome Sequence of Clostridium hathewayi WAL-18680.</title>
        <authorList>
            <consortium name="The Broad Institute Genome Sequencing Platform"/>
            <person name="Earl A."/>
            <person name="Ward D."/>
            <person name="Feldgarden M."/>
            <person name="Gevers D."/>
            <person name="Finegold S.M."/>
            <person name="Summanen P.H."/>
            <person name="Molitoris D.R."/>
            <person name="Song M."/>
            <person name="Daigneault M."/>
            <person name="Allen-Vercoe E."/>
            <person name="Young S.K."/>
            <person name="Zeng Q."/>
            <person name="Gargeya S."/>
            <person name="Fitzgerald M."/>
            <person name="Haas B."/>
            <person name="Abouelleil A."/>
            <person name="Alvarado L."/>
            <person name="Arachchi H.M."/>
            <person name="Berlin A."/>
            <person name="Brown A."/>
            <person name="Chapman S.B."/>
            <person name="Chen Z."/>
            <person name="Dunbar C."/>
            <person name="Freedman E."/>
            <person name="Gearin G."/>
            <person name="Gellesch M."/>
            <person name="Goldberg J."/>
            <person name="Griggs A."/>
            <person name="Gujja S."/>
            <person name="Heiman D."/>
            <person name="Howarth C."/>
            <person name="Larson L."/>
            <person name="Lui A."/>
            <person name="MacDonald P.J.P."/>
            <person name="Montmayeur A."/>
            <person name="Murphy C."/>
            <person name="Neiman D."/>
            <person name="Pearson M."/>
            <person name="Priest M."/>
            <person name="Roberts A."/>
            <person name="Saif S."/>
            <person name="Shea T."/>
            <person name="Shenoy N."/>
            <person name="Sisk P."/>
            <person name="Stolte C."/>
            <person name="Sykes S."/>
            <person name="Wortman J."/>
            <person name="Nusbaum C."/>
            <person name="Birren B."/>
        </authorList>
    </citation>
    <scope>NUCLEOTIDE SEQUENCE [LARGE SCALE GENOMIC DNA]</scope>
    <source>
        <strain evidence="9 10">WAL-18680</strain>
    </source>
</reference>
<keyword evidence="6" id="KW-0804">Transcription</keyword>
<dbReference type="GO" id="GO:0003700">
    <property type="term" value="F:DNA-binding transcription factor activity"/>
    <property type="evidence" value="ECO:0007669"/>
    <property type="project" value="InterPro"/>
</dbReference>
<dbReference type="PANTHER" id="PTHR33202">
    <property type="entry name" value="ZINC UPTAKE REGULATION PROTEIN"/>
    <property type="match status" value="1"/>
</dbReference>
<comment type="cofactor">
    <cofactor evidence="8">
        <name>Mn(2+)</name>
        <dbReference type="ChEBI" id="CHEBI:29035"/>
    </cofactor>
    <cofactor evidence="8">
        <name>Fe(2+)</name>
        <dbReference type="ChEBI" id="CHEBI:29033"/>
    </cofactor>
    <text evidence="8">Binds 1 Mn(2+) or Fe(2+) ion per subunit.</text>
</comment>
<dbReference type="InterPro" id="IPR036388">
    <property type="entry name" value="WH-like_DNA-bd_sf"/>
</dbReference>
<feature type="binding site" evidence="7">
    <location>
        <position position="82"/>
    </location>
    <ligand>
        <name>Zn(2+)</name>
        <dbReference type="ChEBI" id="CHEBI:29105"/>
    </ligand>
</feature>
<dbReference type="SUPFAM" id="SSF46785">
    <property type="entry name" value="Winged helix' DNA-binding domain"/>
    <property type="match status" value="1"/>
</dbReference>
<dbReference type="AlphaFoldDB" id="G5ILN0"/>
<evidence type="ECO:0000313" key="10">
    <source>
        <dbReference type="Proteomes" id="UP000005384"/>
    </source>
</evidence>
<evidence type="ECO:0000256" key="2">
    <source>
        <dbReference type="ARBA" id="ARBA00022491"/>
    </source>
</evidence>
<keyword evidence="7" id="KW-0479">Metal-binding</keyword>
<accession>G5ILN0</accession>
<dbReference type="RefSeq" id="WP_006782396.1">
    <property type="nucleotide sequence ID" value="NZ_CP040506.1"/>
</dbReference>
<dbReference type="Pfam" id="PF01475">
    <property type="entry name" value="FUR"/>
    <property type="match status" value="1"/>
</dbReference>
<dbReference type="CDD" id="cd07153">
    <property type="entry name" value="Fur_like"/>
    <property type="match status" value="1"/>
</dbReference>
<dbReference type="GO" id="GO:1900376">
    <property type="term" value="P:regulation of secondary metabolite biosynthetic process"/>
    <property type="evidence" value="ECO:0007669"/>
    <property type="project" value="TreeGrafter"/>
</dbReference>
<feature type="binding site" evidence="7">
    <location>
        <position position="125"/>
    </location>
    <ligand>
        <name>Zn(2+)</name>
        <dbReference type="ChEBI" id="CHEBI:29105"/>
    </ligand>
</feature>
<organism evidence="9 10">
    <name type="scientific">Hungatella hathewayi WAL-18680</name>
    <dbReference type="NCBI Taxonomy" id="742737"/>
    <lineage>
        <taxon>Bacteria</taxon>
        <taxon>Bacillati</taxon>
        <taxon>Bacillota</taxon>
        <taxon>Clostridia</taxon>
        <taxon>Lachnospirales</taxon>
        <taxon>Lachnospiraceae</taxon>
        <taxon>Hungatella</taxon>
    </lineage>
</organism>
<dbReference type="GO" id="GO:0008270">
    <property type="term" value="F:zinc ion binding"/>
    <property type="evidence" value="ECO:0007669"/>
    <property type="project" value="TreeGrafter"/>
</dbReference>
<dbReference type="Gene3D" id="1.10.10.10">
    <property type="entry name" value="Winged helix-like DNA-binding domain superfamily/Winged helix DNA-binding domain"/>
    <property type="match status" value="1"/>
</dbReference>
<keyword evidence="4" id="KW-0805">Transcription regulation</keyword>
<dbReference type="PANTHER" id="PTHR33202:SF8">
    <property type="entry name" value="PEROXIDE-RESPONSIVE REPRESSOR PERR"/>
    <property type="match status" value="1"/>
</dbReference>
<feature type="binding site" evidence="7">
    <location>
        <position position="85"/>
    </location>
    <ligand>
        <name>Zn(2+)</name>
        <dbReference type="ChEBI" id="CHEBI:29105"/>
    </ligand>
</feature>
<evidence type="ECO:0000256" key="7">
    <source>
        <dbReference type="PIRSR" id="PIRSR602481-1"/>
    </source>
</evidence>
<dbReference type="GO" id="GO:0000976">
    <property type="term" value="F:transcription cis-regulatory region binding"/>
    <property type="evidence" value="ECO:0007669"/>
    <property type="project" value="TreeGrafter"/>
</dbReference>
<dbReference type="Gene3D" id="3.30.1490.190">
    <property type="match status" value="1"/>
</dbReference>
<dbReference type="Proteomes" id="UP000005384">
    <property type="component" value="Unassembled WGS sequence"/>
</dbReference>
<feature type="binding site" evidence="8">
    <location>
        <position position="114"/>
    </location>
    <ligand>
        <name>Fe cation</name>
        <dbReference type="ChEBI" id="CHEBI:24875"/>
    </ligand>
</feature>
<keyword evidence="3 7" id="KW-0862">Zinc</keyword>
<evidence type="ECO:0000256" key="5">
    <source>
        <dbReference type="ARBA" id="ARBA00023125"/>
    </source>
</evidence>
<keyword evidence="2" id="KW-0678">Repressor</keyword>
<proteinExistence type="inferred from homology"/>
<comment type="similarity">
    <text evidence="1">Belongs to the Fur family.</text>
</comment>
<dbReference type="OrthoDB" id="8659436at2"/>
<feature type="binding site" evidence="7">
    <location>
        <position position="122"/>
    </location>
    <ligand>
        <name>Zn(2+)</name>
        <dbReference type="ChEBI" id="CHEBI:29105"/>
    </ligand>
</feature>
<dbReference type="InterPro" id="IPR036390">
    <property type="entry name" value="WH_DNA-bd_sf"/>
</dbReference>
<keyword evidence="8" id="KW-0408">Iron</keyword>
<evidence type="ECO:0000313" key="9">
    <source>
        <dbReference type="EMBL" id="EHI57299.1"/>
    </source>
</evidence>
<comment type="cofactor">
    <cofactor evidence="7">
        <name>Zn(2+)</name>
        <dbReference type="ChEBI" id="CHEBI:29105"/>
    </cofactor>
    <text evidence="7">Binds 1 zinc ion per subunit.</text>
</comment>
<dbReference type="EMBL" id="ADLN01000120">
    <property type="protein sequence ID" value="EHI57299.1"/>
    <property type="molecule type" value="Genomic_DNA"/>
</dbReference>
<keyword evidence="5" id="KW-0238">DNA-binding</keyword>
<evidence type="ECO:0000256" key="4">
    <source>
        <dbReference type="ARBA" id="ARBA00023015"/>
    </source>
</evidence>
<evidence type="ECO:0008006" key="11">
    <source>
        <dbReference type="Google" id="ProtNLM"/>
    </source>
</evidence>
<dbReference type="InterPro" id="IPR043135">
    <property type="entry name" value="Fur_C"/>
</dbReference>
<evidence type="ECO:0000256" key="1">
    <source>
        <dbReference type="ARBA" id="ARBA00007957"/>
    </source>
</evidence>
<sequence length="135" mass="15584">MKTLKYSRQRESIKTCLMNRHDHPTADTLYMSIREEYPNISLGTVYRNLNLLVELGEVRKLSCGEGADRFDADTTPHYHFVCRSCGEVLDLPMETLDSMNQAAQEYCDGEIDSHITYFYGTCNQCLKTNSKKFNH</sequence>
<protein>
    <recommendedName>
        <fullName evidence="11">Transcriptional repressor</fullName>
    </recommendedName>
</protein>
<evidence type="ECO:0000256" key="3">
    <source>
        <dbReference type="ARBA" id="ARBA00022833"/>
    </source>
</evidence>
<keyword evidence="10" id="KW-1185">Reference proteome</keyword>
<dbReference type="HOGENOM" id="CLU_096072_4_2_9"/>
<evidence type="ECO:0000256" key="6">
    <source>
        <dbReference type="ARBA" id="ARBA00023163"/>
    </source>
</evidence>